<organism evidence="2 3">
    <name type="scientific">Knipowitschia caucasica</name>
    <name type="common">Caucasian dwarf goby</name>
    <name type="synonym">Pomatoschistus caucasicus</name>
    <dbReference type="NCBI Taxonomy" id="637954"/>
    <lineage>
        <taxon>Eukaryota</taxon>
        <taxon>Metazoa</taxon>
        <taxon>Chordata</taxon>
        <taxon>Craniata</taxon>
        <taxon>Vertebrata</taxon>
        <taxon>Euteleostomi</taxon>
        <taxon>Actinopterygii</taxon>
        <taxon>Neopterygii</taxon>
        <taxon>Teleostei</taxon>
        <taxon>Neoteleostei</taxon>
        <taxon>Acanthomorphata</taxon>
        <taxon>Gobiaria</taxon>
        <taxon>Gobiiformes</taxon>
        <taxon>Gobioidei</taxon>
        <taxon>Gobiidae</taxon>
        <taxon>Gobiinae</taxon>
        <taxon>Knipowitschia</taxon>
    </lineage>
</organism>
<gene>
    <name evidence="2" type="ORF">KC01_LOCUS34619</name>
</gene>
<evidence type="ECO:0000313" key="3">
    <source>
        <dbReference type="Proteomes" id="UP001497482"/>
    </source>
</evidence>
<proteinExistence type="predicted"/>
<dbReference type="EMBL" id="OZ035828">
    <property type="protein sequence ID" value="CAL1607585.1"/>
    <property type="molecule type" value="Genomic_DNA"/>
</dbReference>
<name>A0AAV2M2V3_KNICA</name>
<sequence>MRSAETRHRRTTHIFIHMKQKLLTCAERGRPQPPSAAAVSFAVLLELGRRRRDGGDGGDGAQRSPLAAASSRQHCSVTEPHITPLCGSQMKYSSPTFCAVLPVLQTIVHHRQRERAAEPRSRHLRAPHKHGIQASLQSYF</sequence>
<accession>A0AAV2M2V3</accession>
<protein>
    <submittedName>
        <fullName evidence="2">Uncharacterized protein</fullName>
    </submittedName>
</protein>
<evidence type="ECO:0000313" key="2">
    <source>
        <dbReference type="EMBL" id="CAL1607585.1"/>
    </source>
</evidence>
<feature type="region of interest" description="Disordered" evidence="1">
    <location>
        <begin position="52"/>
        <end position="74"/>
    </location>
</feature>
<dbReference type="Proteomes" id="UP001497482">
    <property type="component" value="Chromosome 6"/>
</dbReference>
<keyword evidence="3" id="KW-1185">Reference proteome</keyword>
<evidence type="ECO:0000256" key="1">
    <source>
        <dbReference type="SAM" id="MobiDB-lite"/>
    </source>
</evidence>
<reference evidence="2 3" key="1">
    <citation type="submission" date="2024-04" db="EMBL/GenBank/DDBJ databases">
        <authorList>
            <person name="Waldvogel A.-M."/>
            <person name="Schoenle A."/>
        </authorList>
    </citation>
    <scope>NUCLEOTIDE SEQUENCE [LARGE SCALE GENOMIC DNA]</scope>
</reference>
<dbReference type="AlphaFoldDB" id="A0AAV2M2V3"/>